<dbReference type="EMBL" id="JYDR01000253">
    <property type="protein sequence ID" value="KRY64909.1"/>
    <property type="molecule type" value="Genomic_DNA"/>
</dbReference>
<sequence>MRTRANAENSYAWTLSHLPVIRLSLHCDFAQLSHSVFSTGLCVCATVDHLRSSDTTSGCSQFGVYGSSEVQPGFYQLLWKG</sequence>
<evidence type="ECO:0000313" key="2">
    <source>
        <dbReference type="Proteomes" id="UP000054632"/>
    </source>
</evidence>
<organism evidence="1 2">
    <name type="scientific">Trichinella pseudospiralis</name>
    <name type="common">Parasitic roundworm</name>
    <dbReference type="NCBI Taxonomy" id="6337"/>
    <lineage>
        <taxon>Eukaryota</taxon>
        <taxon>Metazoa</taxon>
        <taxon>Ecdysozoa</taxon>
        <taxon>Nematoda</taxon>
        <taxon>Enoplea</taxon>
        <taxon>Dorylaimia</taxon>
        <taxon>Trichinellida</taxon>
        <taxon>Trichinellidae</taxon>
        <taxon>Trichinella</taxon>
    </lineage>
</organism>
<name>A0A0V1DTP0_TRIPS</name>
<reference evidence="1 2" key="1">
    <citation type="submission" date="2015-01" db="EMBL/GenBank/DDBJ databases">
        <title>Evolution of Trichinella species and genotypes.</title>
        <authorList>
            <person name="Korhonen P.K."/>
            <person name="Edoardo P."/>
            <person name="Giuseppe L.R."/>
            <person name="Gasser R.B."/>
        </authorList>
    </citation>
    <scope>NUCLEOTIDE SEQUENCE [LARGE SCALE GENOMIC DNA]</scope>
    <source>
        <strain evidence="1">ISS13</strain>
    </source>
</reference>
<comment type="caution">
    <text evidence="1">The sequence shown here is derived from an EMBL/GenBank/DDBJ whole genome shotgun (WGS) entry which is preliminary data.</text>
</comment>
<dbReference type="AlphaFoldDB" id="A0A0V1DTP0"/>
<gene>
    <name evidence="1" type="ORF">T4A_9414</name>
</gene>
<proteinExistence type="predicted"/>
<accession>A0A0V1DTP0</accession>
<dbReference type="Proteomes" id="UP000054632">
    <property type="component" value="Unassembled WGS sequence"/>
</dbReference>
<protein>
    <submittedName>
        <fullName evidence="1">Uncharacterized protein</fullName>
    </submittedName>
</protein>
<evidence type="ECO:0000313" key="1">
    <source>
        <dbReference type="EMBL" id="KRY64909.1"/>
    </source>
</evidence>